<sequence>MKRLVQEDDSGGLSLLIREAMSSVSTQAQHSQPLVGPNEVVNDPEHPTSYNFPPARQGDQTQATRRPNEVVNNADHPSSHGFQFTVPKFSGTLFQYSDFDMNQLAAVLQSDTISNGILTSLLYQSEMAQGKLYTQAIKGLVLSTFGEDITLSFQLSWNEGWHVLKHFQSAQVFTPPG</sequence>
<gene>
    <name evidence="2" type="ORF">H634G_11028</name>
</gene>
<evidence type="ECO:0000313" key="2">
    <source>
        <dbReference type="EMBL" id="KJK73699.1"/>
    </source>
</evidence>
<evidence type="ECO:0000256" key="1">
    <source>
        <dbReference type="SAM" id="MobiDB-lite"/>
    </source>
</evidence>
<keyword evidence="3" id="KW-1185">Reference proteome</keyword>
<name>A0A0D9NIA2_METAN</name>
<dbReference type="Proteomes" id="UP000054544">
    <property type="component" value="Unassembled WGS sequence"/>
</dbReference>
<accession>A0A0D9NIA2</accession>
<proteinExistence type="predicted"/>
<evidence type="ECO:0000313" key="3">
    <source>
        <dbReference type="Proteomes" id="UP000054544"/>
    </source>
</evidence>
<organism evidence="2 3">
    <name type="scientific">Metarhizium anisopliae BRIP 53293</name>
    <dbReference type="NCBI Taxonomy" id="1291518"/>
    <lineage>
        <taxon>Eukaryota</taxon>
        <taxon>Fungi</taxon>
        <taxon>Dikarya</taxon>
        <taxon>Ascomycota</taxon>
        <taxon>Pezizomycotina</taxon>
        <taxon>Sordariomycetes</taxon>
        <taxon>Hypocreomycetidae</taxon>
        <taxon>Hypocreales</taxon>
        <taxon>Clavicipitaceae</taxon>
        <taxon>Metarhizium</taxon>
    </lineage>
</organism>
<reference evidence="3" key="1">
    <citation type="journal article" date="2014" name="BMC Genomics">
        <title>The genome sequence of the biocontrol fungus Metarhizium anisopliae and comparative genomics of Metarhizium species.</title>
        <authorList>
            <person name="Pattemore J.A."/>
            <person name="Hane J.K."/>
            <person name="Williams A.H."/>
            <person name="Wilson B.A."/>
            <person name="Stodart B.J."/>
            <person name="Ash G.J."/>
        </authorList>
    </citation>
    <scope>NUCLEOTIDE SEQUENCE [LARGE SCALE GENOMIC DNA]</scope>
    <source>
        <strain evidence="3">BRIP 53293</strain>
    </source>
</reference>
<dbReference type="EMBL" id="KE384785">
    <property type="protein sequence ID" value="KJK73699.1"/>
    <property type="molecule type" value="Genomic_DNA"/>
</dbReference>
<dbReference type="AlphaFoldDB" id="A0A0D9NIA2"/>
<feature type="region of interest" description="Disordered" evidence="1">
    <location>
        <begin position="26"/>
        <end position="65"/>
    </location>
</feature>
<protein>
    <submittedName>
        <fullName evidence="2">Uncharacterized protein</fullName>
    </submittedName>
</protein>